<gene>
    <name evidence="4" type="ORF">GTP23_00550</name>
</gene>
<dbReference type="PANTHER" id="PTHR46470">
    <property type="entry name" value="N-ACYLNEURAMINATE-9-PHOSPHATASE"/>
    <property type="match status" value="1"/>
</dbReference>
<evidence type="ECO:0000256" key="3">
    <source>
        <dbReference type="ARBA" id="ARBA00022842"/>
    </source>
</evidence>
<keyword evidence="2 4" id="KW-0378">Hydrolase</keyword>
<comment type="cofactor">
    <cofactor evidence="1">
        <name>Mg(2+)</name>
        <dbReference type="ChEBI" id="CHEBI:18420"/>
    </cofactor>
</comment>
<dbReference type="GO" id="GO:0009231">
    <property type="term" value="P:riboflavin biosynthetic process"/>
    <property type="evidence" value="ECO:0007669"/>
    <property type="project" value="TreeGrafter"/>
</dbReference>
<accession>A0A845HQ26</accession>
<dbReference type="InterPro" id="IPR023214">
    <property type="entry name" value="HAD_sf"/>
</dbReference>
<keyword evidence="5" id="KW-1185">Reference proteome</keyword>
<dbReference type="AlphaFoldDB" id="A0A845HQ26"/>
<proteinExistence type="predicted"/>
<evidence type="ECO:0000313" key="4">
    <source>
        <dbReference type="EMBL" id="MYN43554.1"/>
    </source>
</evidence>
<protein>
    <submittedName>
        <fullName evidence="4">HAD-IA family hydrolase</fullName>
    </submittedName>
</protein>
<comment type="caution">
    <text evidence="4">The sequence shown here is derived from an EMBL/GenBank/DDBJ whole genome shotgun (WGS) entry which is preliminary data.</text>
</comment>
<organism evidence="4 5">
    <name type="scientific">Duganella fentianensis</name>
    <dbReference type="NCBI Taxonomy" id="2692177"/>
    <lineage>
        <taxon>Bacteria</taxon>
        <taxon>Pseudomonadati</taxon>
        <taxon>Pseudomonadota</taxon>
        <taxon>Betaproteobacteria</taxon>
        <taxon>Burkholderiales</taxon>
        <taxon>Oxalobacteraceae</taxon>
        <taxon>Telluria group</taxon>
        <taxon>Duganella</taxon>
    </lineage>
</organism>
<dbReference type="InterPro" id="IPR051400">
    <property type="entry name" value="HAD-like_hydrolase"/>
</dbReference>
<dbReference type="NCBIfam" id="TIGR01509">
    <property type="entry name" value="HAD-SF-IA-v3"/>
    <property type="match status" value="1"/>
</dbReference>
<evidence type="ECO:0000313" key="5">
    <source>
        <dbReference type="Proteomes" id="UP000444316"/>
    </source>
</evidence>
<dbReference type="GO" id="GO:0016787">
    <property type="term" value="F:hydrolase activity"/>
    <property type="evidence" value="ECO:0007669"/>
    <property type="project" value="UniProtKB-KW"/>
</dbReference>
<dbReference type="SUPFAM" id="SSF56784">
    <property type="entry name" value="HAD-like"/>
    <property type="match status" value="1"/>
</dbReference>
<dbReference type="SFLD" id="SFLDS00003">
    <property type="entry name" value="Haloacid_Dehalogenase"/>
    <property type="match status" value="1"/>
</dbReference>
<dbReference type="SFLD" id="SFLDG01129">
    <property type="entry name" value="C1.5:_HAD__Beta-PGM__Phosphata"/>
    <property type="match status" value="1"/>
</dbReference>
<dbReference type="PANTHER" id="PTHR46470:SF4">
    <property type="entry name" value="5-AMINO-6-(5-PHOSPHO-D-RIBITYLAMINO)URACIL PHOSPHATASE YIGB"/>
    <property type="match status" value="1"/>
</dbReference>
<dbReference type="NCBIfam" id="TIGR01549">
    <property type="entry name" value="HAD-SF-IA-v1"/>
    <property type="match status" value="1"/>
</dbReference>
<dbReference type="Pfam" id="PF00702">
    <property type="entry name" value="Hydrolase"/>
    <property type="match status" value="1"/>
</dbReference>
<keyword evidence="3" id="KW-0460">Magnesium</keyword>
<dbReference type="Gene3D" id="3.40.50.1000">
    <property type="entry name" value="HAD superfamily/HAD-like"/>
    <property type="match status" value="1"/>
</dbReference>
<name>A0A845HQ26_9BURK</name>
<reference evidence="4" key="1">
    <citation type="submission" date="2019-12" db="EMBL/GenBank/DDBJ databases">
        <title>Novel species isolated from a subtropical stream in China.</title>
        <authorList>
            <person name="Lu H."/>
        </authorList>
    </citation>
    <scope>NUCLEOTIDE SEQUENCE [LARGE SCALE GENOMIC DNA]</scope>
    <source>
        <strain evidence="4">FT93W</strain>
    </source>
</reference>
<sequence length="235" mass="25944">MMMRRPHALLFDLDDTLWPIAPVIASAEQSWHDWLSQRVPALTERYSVAELRSQRMALLERQPGLIVDLYNLRRVALAQALHEIGADHSHLDGAMAHFAQCRNAVTPYADVAPGLARLQSLLPLGVVTNGNADLAVIGLQHHFKVNLAASRFGLAKPDPAIFHAACAAMGVAPEHAVYVGDDLRLDVQGAQQAGLRGVWMRRSDVKHAELAGVEPDAICHDLHDLRHWLEAQMQH</sequence>
<dbReference type="Gene3D" id="1.20.120.1600">
    <property type="match status" value="1"/>
</dbReference>
<evidence type="ECO:0000256" key="2">
    <source>
        <dbReference type="ARBA" id="ARBA00022801"/>
    </source>
</evidence>
<dbReference type="InterPro" id="IPR006439">
    <property type="entry name" value="HAD-SF_hydro_IA"/>
</dbReference>
<evidence type="ECO:0000256" key="1">
    <source>
        <dbReference type="ARBA" id="ARBA00001946"/>
    </source>
</evidence>
<dbReference type="EMBL" id="WWCL01000001">
    <property type="protein sequence ID" value="MYN43554.1"/>
    <property type="molecule type" value="Genomic_DNA"/>
</dbReference>
<dbReference type="InterPro" id="IPR036412">
    <property type="entry name" value="HAD-like_sf"/>
</dbReference>
<dbReference type="Proteomes" id="UP000444316">
    <property type="component" value="Unassembled WGS sequence"/>
</dbReference>